<dbReference type="PANTHER" id="PTHR46401">
    <property type="entry name" value="GLYCOSYLTRANSFERASE WBBK-RELATED"/>
    <property type="match status" value="1"/>
</dbReference>
<organism evidence="4 5">
    <name type="scientific">Tetragenococcus halophilus (strain DSM 20338 / JCM 20259 / NCIMB 9735 / NBRC 12172)</name>
    <name type="common">Pediococcus halophilus</name>
    <dbReference type="NCBI Taxonomy" id="945021"/>
    <lineage>
        <taxon>Bacteria</taxon>
        <taxon>Bacillati</taxon>
        <taxon>Bacillota</taxon>
        <taxon>Bacilli</taxon>
        <taxon>Lactobacillales</taxon>
        <taxon>Enterococcaceae</taxon>
        <taxon>Tetragenococcus</taxon>
    </lineage>
</organism>
<evidence type="ECO:0000259" key="3">
    <source>
        <dbReference type="Pfam" id="PF13439"/>
    </source>
</evidence>
<dbReference type="EMBL" id="AP012046">
    <property type="protein sequence ID" value="BAK93725.1"/>
    <property type="molecule type" value="Genomic_DNA"/>
</dbReference>
<evidence type="ECO:0000313" key="5">
    <source>
        <dbReference type="Proteomes" id="UP000002663"/>
    </source>
</evidence>
<dbReference type="KEGG" id="thl:TEH_03980"/>
<dbReference type="Pfam" id="PF13439">
    <property type="entry name" value="Glyco_transf_4"/>
    <property type="match status" value="1"/>
</dbReference>
<dbReference type="Proteomes" id="UP000002663">
    <property type="component" value="Chromosome"/>
</dbReference>
<feature type="domain" description="Glycosyltransferase subfamily 4-like N-terminal" evidence="3">
    <location>
        <begin position="23"/>
        <end position="163"/>
    </location>
</feature>
<keyword evidence="1 4" id="KW-0808">Transferase</keyword>
<dbReference type="Gene3D" id="3.40.50.2000">
    <property type="entry name" value="Glycogen Phosphorylase B"/>
    <property type="match status" value="2"/>
</dbReference>
<reference evidence="4 5" key="1">
    <citation type="submission" date="2011-01" db="EMBL/GenBank/DDBJ databases">
        <title>Whole genome sequence of Tetragenococcus halophilus NBRC 12172.</title>
        <authorList>
            <person name="Nakazawa H."/>
            <person name="Omata S."/>
            <person name="Koga C."/>
            <person name="Watanabe Y."/>
            <person name="Katano Y."/>
            <person name="Ito N."/>
            <person name="Tsukatani N."/>
            <person name="Ankai A."/>
            <person name="Oguchi A."/>
            <person name="Fukui S."/>
            <person name="Yashiro I."/>
            <person name="Kamata S."/>
            <person name="Hashimoto Y."/>
            <person name="Yamazaki J."/>
            <person name="Taguchi H."/>
            <person name="Tanaka A."/>
            <person name="Koyama T."/>
            <person name="Ichige A."/>
            <person name="Hanya Y."/>
            <person name="Tanikawa S."/>
            <person name="Yamazaki S."/>
            <person name="Fujita N."/>
        </authorList>
    </citation>
    <scope>NUCLEOTIDE SEQUENCE [LARGE SCALE GENOMIC DNA]</scope>
    <source>
        <strain evidence="5">DSM 20338 / JCM 20259 / NCIMB 9735 / NBRC 12172</strain>
    </source>
</reference>
<feature type="domain" description="Glycosyl transferase family 1" evidence="2">
    <location>
        <begin position="174"/>
        <end position="341"/>
    </location>
</feature>
<gene>
    <name evidence="4" type="ordered locus">TEH_03980</name>
</gene>
<dbReference type="Pfam" id="PF00534">
    <property type="entry name" value="Glycos_transf_1"/>
    <property type="match status" value="1"/>
</dbReference>
<evidence type="ECO:0000313" key="4">
    <source>
        <dbReference type="EMBL" id="BAK93725.1"/>
    </source>
</evidence>
<dbReference type="InterPro" id="IPR001296">
    <property type="entry name" value="Glyco_trans_1"/>
</dbReference>
<sequence length="363" mass="41466">MNKVSETSIPLEMANLISQKEHVIVISLYDSYEAGLKVVSKVSPNCEFITCNGRKNKLTGLYKLSKLLKNNEECIIHTHQTLSGAWARYITRNMKNKSVVHTIHANHNSFNKIQNLIIGCTLKYADFIVANSNTTWKGLKKWQGNLIKNVPGATIYNGVNVERILNVNQYTADKLLEKKRIKKDEFLFGTVGRFVKVKNYIGILKSFEKFLLEINDPQKYRLLLIGSGPEEENIKELINSSSLLKEQVTCIGLVDRDTVYGLLHKLDVFIMASFYEGFCNALMEAKVVGLKTIVSDIDIFNELFEKEKSLNFNPNNIDEIKDCMIKAVDSEKVDKEIVNELRNKFDISTSANKYLDIYQKFKN</sequence>
<dbReference type="PANTHER" id="PTHR46401:SF2">
    <property type="entry name" value="GLYCOSYLTRANSFERASE WBBK-RELATED"/>
    <property type="match status" value="1"/>
</dbReference>
<dbReference type="InterPro" id="IPR028098">
    <property type="entry name" value="Glyco_trans_4-like_N"/>
</dbReference>
<evidence type="ECO:0000256" key="1">
    <source>
        <dbReference type="ARBA" id="ARBA00022679"/>
    </source>
</evidence>
<name>A0AAN1VQ70_TETHN</name>
<accession>A0AAN1VQ70</accession>
<dbReference type="GO" id="GO:0016757">
    <property type="term" value="F:glycosyltransferase activity"/>
    <property type="evidence" value="ECO:0007669"/>
    <property type="project" value="UniProtKB-KW"/>
</dbReference>
<dbReference type="SUPFAM" id="SSF53756">
    <property type="entry name" value="UDP-Glycosyltransferase/glycogen phosphorylase"/>
    <property type="match status" value="1"/>
</dbReference>
<dbReference type="EC" id="2.4.-.-" evidence="4"/>
<dbReference type="AlphaFoldDB" id="A0AAN1VQ70"/>
<protein>
    <submittedName>
        <fullName evidence="4">Glycosyltransferase</fullName>
        <ecNumber evidence="4">2.4.-.-</ecNumber>
    </submittedName>
</protein>
<evidence type="ECO:0000259" key="2">
    <source>
        <dbReference type="Pfam" id="PF00534"/>
    </source>
</evidence>
<keyword evidence="4" id="KW-0328">Glycosyltransferase</keyword>
<dbReference type="CDD" id="cd03801">
    <property type="entry name" value="GT4_PimA-like"/>
    <property type="match status" value="1"/>
</dbReference>
<proteinExistence type="predicted"/>